<dbReference type="PANTHER" id="PTHR42912:SF80">
    <property type="entry name" value="METHYLTRANSFERASE DOMAIN-CONTAINING PROTEIN"/>
    <property type="match status" value="1"/>
</dbReference>
<feature type="domain" description="Methyltransferase type 11" evidence="1">
    <location>
        <begin position="148"/>
        <end position="250"/>
    </location>
</feature>
<keyword evidence="2" id="KW-0808">Transferase</keyword>
<dbReference type="InterPro" id="IPR050508">
    <property type="entry name" value="Methyltransf_Superfamily"/>
</dbReference>
<gene>
    <name evidence="2" type="ordered locus">Cyan7822_5956</name>
</gene>
<evidence type="ECO:0000259" key="1">
    <source>
        <dbReference type="Pfam" id="PF08241"/>
    </source>
</evidence>
<dbReference type="AlphaFoldDB" id="E0ULH9"/>
<reference evidence="3" key="1">
    <citation type="journal article" date="2011" name="MBio">
        <title>Novel metabolic attributes of the genus Cyanothece, comprising a group of unicellular nitrogen-fixing Cyanobacteria.</title>
        <authorList>
            <person name="Bandyopadhyay A."/>
            <person name="Elvitigala T."/>
            <person name="Welsh E."/>
            <person name="Stockel J."/>
            <person name="Liberton M."/>
            <person name="Min H."/>
            <person name="Sherman L.A."/>
            <person name="Pakrasi H.B."/>
        </authorList>
    </citation>
    <scope>NUCLEOTIDE SEQUENCE [LARGE SCALE GENOMIC DNA]</scope>
    <source>
        <strain evidence="3">PCC 7822</strain>
        <plasmid evidence="3">Cy782201</plasmid>
    </source>
</reference>
<protein>
    <submittedName>
        <fullName evidence="2">Methyltransferase type 11</fullName>
    </submittedName>
</protein>
<dbReference type="HOGENOM" id="CLU_053941_0_0_3"/>
<dbReference type="EMBL" id="CP002199">
    <property type="protein sequence ID" value="ADN17809.1"/>
    <property type="molecule type" value="Genomic_DNA"/>
</dbReference>
<keyword evidence="2" id="KW-0614">Plasmid</keyword>
<dbReference type="Proteomes" id="UP000008206">
    <property type="component" value="Plasmid Cy782201"/>
</dbReference>
<proteinExistence type="predicted"/>
<dbReference type="GO" id="GO:0032259">
    <property type="term" value="P:methylation"/>
    <property type="evidence" value="ECO:0007669"/>
    <property type="project" value="UniProtKB-KW"/>
</dbReference>
<evidence type="ECO:0000313" key="2">
    <source>
        <dbReference type="EMBL" id="ADN17809.1"/>
    </source>
</evidence>
<sequence length="318" mass="36525">MMSDKLKPDWAGEDFISRFVNLMIQTKPVYRLMKHQARQVIINTAKKNGIDWQEICQNLEKSVTKGLLAEMTNPNITYPDYYLVPFHAYDEGNLCWQAALEAIPATQSLGIRVWKGEKLSWEVAQARLRSSFHQVLGRYSSPIVRDILDLGCSVGISTKELHRYYLKRQDPHPLQTRGLDLSPYMLAVAQVTDEKEEIAQWVHGLAEKTDFPDNSFDVITLQFVLHELPRHASLAIFTEVKRLLRPGGVFGMIDNNPRSKVIQNLPPALFMLMKSTEPWSDDYYTFNVEQSLIELGFDYQTTVESDPRHRTIVATKPL</sequence>
<keyword evidence="3" id="KW-1185">Reference proteome</keyword>
<geneLocation type="plasmid" evidence="2 3">
    <name>Cy782201</name>
</geneLocation>
<dbReference type="GO" id="GO:0008757">
    <property type="term" value="F:S-adenosylmethionine-dependent methyltransferase activity"/>
    <property type="evidence" value="ECO:0007669"/>
    <property type="project" value="InterPro"/>
</dbReference>
<name>E0ULH9_GLOV7</name>
<keyword evidence="2" id="KW-0489">Methyltransferase</keyword>
<evidence type="ECO:0000313" key="3">
    <source>
        <dbReference type="Proteomes" id="UP000008206"/>
    </source>
</evidence>
<dbReference type="KEGG" id="cyj:Cyan7822_5956"/>
<organism evidence="2 3">
    <name type="scientific">Gloeothece verrucosa (strain PCC 7822)</name>
    <name type="common">Cyanothece sp. (strain PCC 7822)</name>
    <dbReference type="NCBI Taxonomy" id="497965"/>
    <lineage>
        <taxon>Bacteria</taxon>
        <taxon>Bacillati</taxon>
        <taxon>Cyanobacteriota</taxon>
        <taxon>Cyanophyceae</taxon>
        <taxon>Oscillatoriophycideae</taxon>
        <taxon>Chroococcales</taxon>
        <taxon>Aphanothecaceae</taxon>
        <taxon>Gloeothece</taxon>
        <taxon>Gloeothece verrucosa</taxon>
    </lineage>
</organism>
<dbReference type="PANTHER" id="PTHR42912">
    <property type="entry name" value="METHYLTRANSFERASE"/>
    <property type="match status" value="1"/>
</dbReference>
<dbReference type="CDD" id="cd02440">
    <property type="entry name" value="AdoMet_MTases"/>
    <property type="match status" value="1"/>
</dbReference>
<dbReference type="InterPro" id="IPR013216">
    <property type="entry name" value="Methyltransf_11"/>
</dbReference>
<accession>E0ULH9</accession>
<dbReference type="SUPFAM" id="SSF53335">
    <property type="entry name" value="S-adenosyl-L-methionine-dependent methyltransferases"/>
    <property type="match status" value="1"/>
</dbReference>
<dbReference type="Pfam" id="PF08241">
    <property type="entry name" value="Methyltransf_11"/>
    <property type="match status" value="1"/>
</dbReference>
<dbReference type="InterPro" id="IPR029063">
    <property type="entry name" value="SAM-dependent_MTases_sf"/>
</dbReference>
<dbReference type="Gene3D" id="3.40.50.150">
    <property type="entry name" value="Vaccinia Virus protein VP39"/>
    <property type="match status" value="1"/>
</dbReference>